<evidence type="ECO:0000259" key="10">
    <source>
        <dbReference type="Pfam" id="PF04547"/>
    </source>
</evidence>
<dbReference type="InterPro" id="IPR032394">
    <property type="entry name" value="Anoct_dimer"/>
</dbReference>
<evidence type="ECO:0000313" key="13">
    <source>
        <dbReference type="RefSeq" id="XP_030616311.1"/>
    </source>
</evidence>
<protein>
    <recommendedName>
        <fullName evidence="8">Anoctamin</fullName>
    </recommendedName>
</protein>
<dbReference type="AlphaFoldDB" id="A0A7F8K1R0"/>
<feature type="domain" description="Anoctamin transmembrane" evidence="10">
    <location>
        <begin position="381"/>
        <end position="528"/>
    </location>
</feature>
<keyword evidence="7" id="KW-0325">Glycoprotein</keyword>
<evidence type="ECO:0000256" key="1">
    <source>
        <dbReference type="ARBA" id="ARBA00004651"/>
    </source>
</evidence>
<dbReference type="Proteomes" id="UP000248483">
    <property type="component" value="Unplaced"/>
</dbReference>
<evidence type="ECO:0000313" key="12">
    <source>
        <dbReference type="Proteomes" id="UP000248483"/>
    </source>
</evidence>
<gene>
    <name evidence="13" type="primary">ANO7</name>
</gene>
<dbReference type="InParanoid" id="A0A7F8K1R0"/>
<evidence type="ECO:0000256" key="5">
    <source>
        <dbReference type="ARBA" id="ARBA00022989"/>
    </source>
</evidence>
<evidence type="ECO:0000259" key="11">
    <source>
        <dbReference type="Pfam" id="PF16178"/>
    </source>
</evidence>
<evidence type="ECO:0000256" key="2">
    <source>
        <dbReference type="ARBA" id="ARBA00009671"/>
    </source>
</evidence>
<feature type="domain" description="Anoctamin dimerisation" evidence="11">
    <location>
        <begin position="101"/>
        <end position="240"/>
    </location>
</feature>
<evidence type="ECO:0000256" key="8">
    <source>
        <dbReference type="RuleBase" id="RU280814"/>
    </source>
</evidence>
<dbReference type="KEGG" id="dle:115802126"/>
<evidence type="ECO:0000256" key="7">
    <source>
        <dbReference type="ARBA" id="ARBA00023180"/>
    </source>
</evidence>
<evidence type="ECO:0000256" key="4">
    <source>
        <dbReference type="ARBA" id="ARBA00022692"/>
    </source>
</evidence>
<reference evidence="13" key="1">
    <citation type="submission" date="2025-08" db="UniProtKB">
        <authorList>
            <consortium name="RefSeq"/>
        </authorList>
    </citation>
    <scope>IDENTIFICATION</scope>
    <source>
        <tissue evidence="13">Blood</tissue>
    </source>
</reference>
<dbReference type="InterPro" id="IPR049452">
    <property type="entry name" value="Anoctamin_TM"/>
</dbReference>
<dbReference type="Pfam" id="PF04547">
    <property type="entry name" value="Anoctamin"/>
    <property type="match status" value="2"/>
</dbReference>
<keyword evidence="3" id="KW-1003">Cell membrane</keyword>
<feature type="transmembrane region" description="Helical" evidence="8">
    <location>
        <begin position="412"/>
        <end position="430"/>
    </location>
</feature>
<feature type="region of interest" description="Disordered" evidence="9">
    <location>
        <begin position="242"/>
        <end position="288"/>
    </location>
</feature>
<dbReference type="CTD" id="50636"/>
<name>A0A7F8K1R0_DELLE</name>
<dbReference type="InterPro" id="IPR007632">
    <property type="entry name" value="Anoctamin"/>
</dbReference>
<dbReference type="GO" id="GO:0061588">
    <property type="term" value="P:calcium activated phospholipid scrambling"/>
    <property type="evidence" value="ECO:0007669"/>
    <property type="project" value="TreeGrafter"/>
</dbReference>
<dbReference type="PANTHER" id="PTHR12308">
    <property type="entry name" value="ANOCTAMIN"/>
    <property type="match status" value="1"/>
</dbReference>
<proteinExistence type="inferred from homology"/>
<evidence type="ECO:0000256" key="6">
    <source>
        <dbReference type="ARBA" id="ARBA00023136"/>
    </source>
</evidence>
<comment type="caution">
    <text evidence="8">Lacks conserved residue(s) required for the propagation of feature annotation.</text>
</comment>
<evidence type="ECO:0000256" key="3">
    <source>
        <dbReference type="ARBA" id="ARBA00022475"/>
    </source>
</evidence>
<dbReference type="Pfam" id="PF16178">
    <property type="entry name" value="Anoct_dimer"/>
    <property type="match status" value="1"/>
</dbReference>
<organism evidence="12 13">
    <name type="scientific">Delphinapterus leucas</name>
    <name type="common">Beluga whale</name>
    <dbReference type="NCBI Taxonomy" id="9749"/>
    <lineage>
        <taxon>Eukaryota</taxon>
        <taxon>Metazoa</taxon>
        <taxon>Chordata</taxon>
        <taxon>Craniata</taxon>
        <taxon>Vertebrata</taxon>
        <taxon>Euteleostomi</taxon>
        <taxon>Mammalia</taxon>
        <taxon>Eutheria</taxon>
        <taxon>Laurasiatheria</taxon>
        <taxon>Artiodactyla</taxon>
        <taxon>Whippomorpha</taxon>
        <taxon>Cetacea</taxon>
        <taxon>Odontoceti</taxon>
        <taxon>Monodontidae</taxon>
        <taxon>Delphinapterus</taxon>
    </lineage>
</organism>
<feature type="transmembrane region" description="Helical" evidence="8">
    <location>
        <begin position="499"/>
        <end position="521"/>
    </location>
</feature>
<feature type="transmembrane region" description="Helical" evidence="8">
    <location>
        <begin position="665"/>
        <end position="688"/>
    </location>
</feature>
<dbReference type="GeneID" id="115802126"/>
<keyword evidence="5 8" id="KW-1133">Transmembrane helix</keyword>
<keyword evidence="6 8" id="KW-0472">Membrane</keyword>
<dbReference type="PANTHER" id="PTHR12308:SF22">
    <property type="entry name" value="ANOCTAMIN-7"/>
    <property type="match status" value="1"/>
</dbReference>
<feature type="transmembrane region" description="Helical" evidence="8">
    <location>
        <begin position="375"/>
        <end position="400"/>
    </location>
</feature>
<dbReference type="GO" id="GO:0005254">
    <property type="term" value="F:chloride channel activity"/>
    <property type="evidence" value="ECO:0007669"/>
    <property type="project" value="TreeGrafter"/>
</dbReference>
<comment type="similarity">
    <text evidence="2 8">Belongs to the anoctamin family.</text>
</comment>
<sequence length="918" mass="100437">MLHRRAREEDSAVLIDVAAGAEKGDSHGSTANASENWAASSLGVGTTLPEATRCPKGPQPSVQMAALSFQHTSQPAGDAHACPLGFWPFGDPDGCDMRDVQDEDSVVRYHLFSAPWAVLRSYAEDLHLKLPLQFHGAPRSLVAKSGRGGATDNSFQELPNQASNWAASLLEWLGFPNILLEDVPDVPHKSYSCQFKVSNLSRFLGSENQAPFLPITYRHQILFEVLAKTLYGHERKRLFGNRPAAGGGGLQRSLPPARRDSRGWRGGAGWSGCRQRGPLTTPPEGPRALGLTQRQVRLQPWAHWHKWHKYQLLDHVRRYLREKVAFYFAWLSQRSLAEPCPCPTTWPHKAGRLFDHGGTVLGLFPLRGPQEAACAVLAGSTVVTVMVAVVVMCLGSIVLYRAIMAILLSRSDNTLLAAWMSFHCSCWWGGGGGSDPPLRHPAISYQASRVSSLTGSMVNLVFILNLSKIYMALAHVLTKWGARCAAQTHRTQTKFEDAFALNVFIFQFVNFYSSPIHIAFFKGRSARGTGSALPGRAPCHARNDHALGEGGGGAGVRHAAPLVLPSAGLQAAAGAEAWFAPRFVGYPGNYHTSPGVRSQESDQDPAWEDGAIVLGVSVSRELRGWWQRSRLCSKERKAGLARCPGRQADYELLPFQGPFDGHLEMVLQSGFITVFVAACLLAPLFALLNNRVEIRLHARKFVRERRRPVAERAQGIGICFHILAGITRLAVISNAFLPAFSSDFLPRAYYQWSRARNLRGFVNFTLARAPPAFAAAHNRTCRIAKELAGKPAWGHSLLPVPSLVSGFRGDDGHHARTYWNLLAIHLAFIIVCEAPAWCPTKATLGHLFCQGVGVPCPQHVVFSIGRVLDLLVPDIPGSVEIKVKREYYLAKQALAEDEVSTPAPGALLLSRSPFSALS</sequence>
<comment type="subcellular location">
    <subcellularLocation>
        <location evidence="1">Cell membrane</location>
        <topology evidence="1">Multi-pass membrane protein</topology>
    </subcellularLocation>
    <subcellularLocation>
        <location evidence="8">Membrane</location>
        <topology evidence="8">Multi-pass membrane protein</topology>
    </subcellularLocation>
</comment>
<feature type="transmembrane region" description="Helical" evidence="8">
    <location>
        <begin position="457"/>
        <end position="478"/>
    </location>
</feature>
<accession>A0A7F8K1R0</accession>
<keyword evidence="12" id="KW-1185">Reference proteome</keyword>
<feature type="transmembrane region" description="Helical" evidence="8">
    <location>
        <begin position="709"/>
        <end position="731"/>
    </location>
</feature>
<dbReference type="GO" id="GO:0046983">
    <property type="term" value="F:protein dimerization activity"/>
    <property type="evidence" value="ECO:0007669"/>
    <property type="project" value="InterPro"/>
</dbReference>
<evidence type="ECO:0000256" key="9">
    <source>
        <dbReference type="SAM" id="MobiDB-lite"/>
    </source>
</evidence>
<feature type="domain" description="Anoctamin transmembrane" evidence="10">
    <location>
        <begin position="647"/>
        <end position="833"/>
    </location>
</feature>
<dbReference type="GO" id="GO:0005886">
    <property type="term" value="C:plasma membrane"/>
    <property type="evidence" value="ECO:0007669"/>
    <property type="project" value="UniProtKB-SubCell"/>
</dbReference>
<keyword evidence="4 8" id="KW-0812">Transmembrane</keyword>
<dbReference type="RefSeq" id="XP_030616311.1">
    <property type="nucleotide sequence ID" value="XM_030760451.1"/>
</dbReference>